<comment type="subcellular location">
    <subcellularLocation>
        <location evidence="2 10">Secreted</location>
    </subcellularLocation>
</comment>
<reference evidence="11 12" key="1">
    <citation type="journal article" date="2018" name="PLoS Pathog.">
        <title>Evolution of structural diversity of trichothecenes, a family of toxins produced by plant pathogenic and entomopathogenic fungi.</title>
        <authorList>
            <person name="Proctor R.H."/>
            <person name="McCormick S.P."/>
            <person name="Kim H.S."/>
            <person name="Cardoza R.E."/>
            <person name="Stanley A.M."/>
            <person name="Lindo L."/>
            <person name="Kelly A."/>
            <person name="Brown D.W."/>
            <person name="Lee T."/>
            <person name="Vaughan M.M."/>
            <person name="Alexander N.J."/>
            <person name="Busman M."/>
            <person name="Gutierrez S."/>
        </authorList>
    </citation>
    <scope>NUCLEOTIDE SEQUENCE [LARGE SCALE GENOMIC DNA]</scope>
    <source>
        <strain evidence="11 12">NRRL 3299</strain>
    </source>
</reference>
<evidence type="ECO:0000256" key="1">
    <source>
        <dbReference type="ARBA" id="ARBA00000405"/>
    </source>
</evidence>
<accession>A0A395S8E5</accession>
<dbReference type="Proteomes" id="UP000266152">
    <property type="component" value="Unassembled WGS sequence"/>
</dbReference>
<protein>
    <recommendedName>
        <fullName evidence="10">Endo-chitosanase</fullName>
        <ecNumber evidence="10">3.2.1.132</ecNumber>
    </recommendedName>
</protein>
<dbReference type="GO" id="GO:0000272">
    <property type="term" value="P:polysaccharide catabolic process"/>
    <property type="evidence" value="ECO:0007669"/>
    <property type="project" value="UniProtKB-KW"/>
</dbReference>
<evidence type="ECO:0000256" key="2">
    <source>
        <dbReference type="ARBA" id="ARBA00004613"/>
    </source>
</evidence>
<evidence type="ECO:0000256" key="10">
    <source>
        <dbReference type="RuleBase" id="RU361208"/>
    </source>
</evidence>
<comment type="similarity">
    <text evidence="3 10">Belongs to the glycosyl hydrolase 75 family.</text>
</comment>
<keyword evidence="6 10" id="KW-0378">Hydrolase</keyword>
<feature type="chain" id="PRO_5017106651" description="Endo-chitosanase" evidence="10">
    <location>
        <begin position="19"/>
        <end position="234"/>
    </location>
</feature>
<gene>
    <name evidence="11" type="ORF">FSPOR_5167</name>
</gene>
<keyword evidence="8 10" id="KW-0326">Glycosidase</keyword>
<comment type="caution">
    <text evidence="11">The sequence shown here is derived from an EMBL/GenBank/DDBJ whole genome shotgun (WGS) entry which is preliminary data.</text>
</comment>
<evidence type="ECO:0000256" key="9">
    <source>
        <dbReference type="ARBA" id="ARBA00023326"/>
    </source>
</evidence>
<sequence length="234" mass="24266">MHSLSILSVLCLGSVVSAYDLPVNLKAFYNTHKLKSGTCSKPLSGTFPAGTQYCGDVPGAIFLKGTSGNYDNMDIDCDGANNHAGACANDPTGQGVTAFRDTVAGYGIPDLDANLHPYVVFGNDGDSPSFDPQTYGMKPLSVMAIICDGKLHYGIWGDVNGGTSTGEASISLANLCFPNEGLNGNVGHDEKDVLYIGFTGEEAVPGNNASWAASSEAGFSLGIKALGDRLVSKL</sequence>
<keyword evidence="12" id="KW-1185">Reference proteome</keyword>
<evidence type="ECO:0000256" key="6">
    <source>
        <dbReference type="ARBA" id="ARBA00022801"/>
    </source>
</evidence>
<evidence type="ECO:0000313" key="12">
    <source>
        <dbReference type="Proteomes" id="UP000266152"/>
    </source>
</evidence>
<proteinExistence type="inferred from homology"/>
<evidence type="ECO:0000256" key="4">
    <source>
        <dbReference type="ARBA" id="ARBA00022525"/>
    </source>
</evidence>
<evidence type="ECO:0000256" key="7">
    <source>
        <dbReference type="ARBA" id="ARBA00023277"/>
    </source>
</evidence>
<dbReference type="PANTHER" id="PTHR42061">
    <property type="entry name" value="ENDO-CHITOSANASE"/>
    <property type="match status" value="1"/>
</dbReference>
<keyword evidence="5 10" id="KW-0732">Signal</keyword>
<evidence type="ECO:0000256" key="5">
    <source>
        <dbReference type="ARBA" id="ARBA00022729"/>
    </source>
</evidence>
<organism evidence="11 12">
    <name type="scientific">Fusarium sporotrichioides</name>
    <dbReference type="NCBI Taxonomy" id="5514"/>
    <lineage>
        <taxon>Eukaryota</taxon>
        <taxon>Fungi</taxon>
        <taxon>Dikarya</taxon>
        <taxon>Ascomycota</taxon>
        <taxon>Pezizomycotina</taxon>
        <taxon>Sordariomycetes</taxon>
        <taxon>Hypocreomycetidae</taxon>
        <taxon>Hypocreales</taxon>
        <taxon>Nectriaceae</taxon>
        <taxon>Fusarium</taxon>
    </lineage>
</organism>
<comment type="function">
    <text evidence="10">Chitosanase catalyzing the endo-type cleavage of chitosan, the deacylated form of chitin. Chitosanase may be crucial in the degradation of the deacetylated portion of chitin in the fungal cell wall.</text>
</comment>
<feature type="signal peptide" evidence="10">
    <location>
        <begin position="1"/>
        <end position="18"/>
    </location>
</feature>
<dbReference type="InterPro" id="IPR009939">
    <property type="entry name" value="Chitosanase_fungal"/>
</dbReference>
<dbReference type="GO" id="GO:0005576">
    <property type="term" value="C:extracellular region"/>
    <property type="evidence" value="ECO:0007669"/>
    <property type="project" value="UniProtKB-SubCell"/>
</dbReference>
<comment type="catalytic activity">
    <reaction evidence="1 10">
        <text>Endohydrolysis of beta-(1-&gt;4)-linkages between D-glucosamine residues in a partly acetylated chitosan.</text>
        <dbReference type="EC" id="3.2.1.132"/>
    </reaction>
</comment>
<evidence type="ECO:0000256" key="3">
    <source>
        <dbReference type="ARBA" id="ARBA00007799"/>
    </source>
</evidence>
<dbReference type="GO" id="GO:0016977">
    <property type="term" value="F:chitosanase activity"/>
    <property type="evidence" value="ECO:0007669"/>
    <property type="project" value="UniProtKB-EC"/>
</dbReference>
<evidence type="ECO:0000256" key="8">
    <source>
        <dbReference type="ARBA" id="ARBA00023295"/>
    </source>
</evidence>
<evidence type="ECO:0000313" key="11">
    <source>
        <dbReference type="EMBL" id="RGP68696.1"/>
    </source>
</evidence>
<dbReference type="EC" id="3.2.1.132" evidence="10"/>
<dbReference type="PANTHER" id="PTHR42061:SF9">
    <property type="entry name" value="ENDO-CHITOSANASE"/>
    <property type="match status" value="1"/>
</dbReference>
<keyword evidence="7" id="KW-0119">Carbohydrate metabolism</keyword>
<dbReference type="EMBL" id="PXOF01000067">
    <property type="protein sequence ID" value="RGP68696.1"/>
    <property type="molecule type" value="Genomic_DNA"/>
</dbReference>
<dbReference type="AlphaFoldDB" id="A0A395S8E5"/>
<keyword evidence="9 10" id="KW-0624">Polysaccharide degradation</keyword>
<keyword evidence="4" id="KW-0964">Secreted</keyword>
<name>A0A395S8E5_FUSSP</name>
<dbReference type="Pfam" id="PF07335">
    <property type="entry name" value="Glyco_hydro_75"/>
    <property type="match status" value="1"/>
</dbReference>